<sequence length="61" mass="7431">MAELPIQRQRQRLSAYNITRRSNNLRNSDESIKIYFWEKVRQNLRASLRIQGSHHIYCITR</sequence>
<dbReference type="Proteomes" id="UP000001510">
    <property type="component" value="Chromosome"/>
</dbReference>
<reference evidence="1 2" key="1">
    <citation type="journal article" date="2007" name="DNA Res.">
        <title>Complete genomic structure of the bloom-forming toxic cyanobacterium Microcystis aeruginosa NIES-843.</title>
        <authorList>
            <person name="Kaneko T."/>
            <person name="Nakajima N."/>
            <person name="Okamoto S."/>
            <person name="Suzuki I."/>
            <person name="Tanabe Y."/>
            <person name="Tamaoki M."/>
            <person name="Nakamura Y."/>
            <person name="Kasai F."/>
            <person name="Watanabe A."/>
            <person name="Kawashima K."/>
            <person name="Kishida Y."/>
            <person name="Ono A."/>
            <person name="Shimizu Y."/>
            <person name="Takahashi C."/>
            <person name="Minami C."/>
            <person name="Fujishiro T."/>
            <person name="Kohara M."/>
            <person name="Katoh M."/>
            <person name="Nakazaki N."/>
            <person name="Nakayama S."/>
            <person name="Yamada M."/>
            <person name="Tabata S."/>
            <person name="Watanabe M.M."/>
        </authorList>
    </citation>
    <scope>NUCLEOTIDE SEQUENCE [LARGE SCALE GENOMIC DNA]</scope>
    <source>
        <strain evidence="2">NIES-843 / IAM M-247</strain>
    </source>
</reference>
<dbReference type="HOGENOM" id="CLU_2917480_0_0_3"/>
<proteinExistence type="predicted"/>
<protein>
    <submittedName>
        <fullName evidence="1">Uncharacterized protein</fullName>
    </submittedName>
</protein>
<dbReference type="KEGG" id="mar:MAE_46160"/>
<keyword evidence="2" id="KW-1185">Reference proteome</keyword>
<name>B0JUJ0_MICAN</name>
<organism evidence="1 2">
    <name type="scientific">Microcystis aeruginosa (strain NIES-843 / IAM M-2473)</name>
    <dbReference type="NCBI Taxonomy" id="449447"/>
    <lineage>
        <taxon>Bacteria</taxon>
        <taxon>Bacillati</taxon>
        <taxon>Cyanobacteriota</taxon>
        <taxon>Cyanophyceae</taxon>
        <taxon>Oscillatoriophycideae</taxon>
        <taxon>Chroococcales</taxon>
        <taxon>Microcystaceae</taxon>
        <taxon>Microcystis</taxon>
    </lineage>
</organism>
<dbReference type="EMBL" id="AP009552">
    <property type="protein sequence ID" value="BAG04438.1"/>
    <property type="molecule type" value="Genomic_DNA"/>
</dbReference>
<accession>B0JUJ0</accession>
<evidence type="ECO:0000313" key="1">
    <source>
        <dbReference type="EMBL" id="BAG04438.1"/>
    </source>
</evidence>
<dbReference type="PaxDb" id="449447-MAE_46160"/>
<dbReference type="EnsemblBacteria" id="BAG04438">
    <property type="protein sequence ID" value="BAG04438"/>
    <property type="gene ID" value="MAE_46160"/>
</dbReference>
<evidence type="ECO:0000313" key="2">
    <source>
        <dbReference type="Proteomes" id="UP000001510"/>
    </source>
</evidence>
<dbReference type="AlphaFoldDB" id="B0JUJ0"/>
<gene>
    <name evidence="1" type="ordered locus">MAE_46160</name>
</gene>
<dbReference type="STRING" id="449447.MAE_46160"/>